<sequence>MTRTEIYKTAKSLYLMGVGTGKAAAQADQAALQGGEPMNQPQQPNRPQWPTAPQGQPQYQGQAPQQPYGQPPQYQAQPYPQAPQTVVTKRGANHGLHVFLSLITCGLWAITGWPIAAAMGRKTKTHYR</sequence>
<proteinExistence type="predicted"/>
<dbReference type="RefSeq" id="YP_003714768.1">
    <property type="nucleotide sequence ID" value="NC_014229.1"/>
</dbReference>
<reference evidence="3 4" key="1">
    <citation type="journal article" date="2010" name="Virology">
        <title>Complete genomic sequence analysis of the temperate bacteriophage phiSASD1 of Streptomyces avermitilis.</title>
        <authorList>
            <person name="Wang S."/>
            <person name="Qiao X."/>
            <person name="Liu X."/>
            <person name="Zhang X."/>
            <person name="Wang C."/>
            <person name="Zhao X."/>
            <person name="Chen Z."/>
            <person name="Wen Y."/>
            <person name="Song Y."/>
        </authorList>
    </citation>
    <scope>NUCLEOTIDE SEQUENCE [LARGE SCALE GENOMIC DNA]</scope>
</reference>
<evidence type="ECO:0000256" key="2">
    <source>
        <dbReference type="SAM" id="Phobius"/>
    </source>
</evidence>
<organism evidence="3 4">
    <name type="scientific">Streptomyces phage phiSASD1</name>
    <dbReference type="NCBI Taxonomy" id="747763"/>
    <lineage>
        <taxon>Viruses</taxon>
        <taxon>Duplodnaviria</taxon>
        <taxon>Heunggongvirae</taxon>
        <taxon>Uroviricota</taxon>
        <taxon>Caudoviricetes</taxon>
        <taxon>Sasdunavirus</taxon>
        <taxon>Sasdunavirus SASD1</taxon>
    </lineage>
</organism>
<dbReference type="EMBL" id="GQ379227">
    <property type="protein sequence ID" value="ADE43485.1"/>
    <property type="molecule type" value="Genomic_DNA"/>
</dbReference>
<protein>
    <submittedName>
        <fullName evidence="3">Gp18</fullName>
    </submittedName>
</protein>
<evidence type="ECO:0000256" key="1">
    <source>
        <dbReference type="SAM" id="MobiDB-lite"/>
    </source>
</evidence>
<keyword evidence="2" id="KW-0472">Membrane</keyword>
<gene>
    <name evidence="3" type="primary">18</name>
    <name evidence="3" type="ORF">phiSA1p41</name>
</gene>
<evidence type="ECO:0000313" key="4">
    <source>
        <dbReference type="Proteomes" id="UP000000384"/>
    </source>
</evidence>
<name>D7NW87_9CAUD</name>
<keyword evidence="2" id="KW-0812">Transmembrane</keyword>
<feature type="compositionally biased region" description="Low complexity" evidence="1">
    <location>
        <begin position="25"/>
        <end position="84"/>
    </location>
</feature>
<dbReference type="Proteomes" id="UP000000384">
    <property type="component" value="Segment"/>
</dbReference>
<accession>D7NW87</accession>
<feature type="region of interest" description="Disordered" evidence="1">
    <location>
        <begin position="25"/>
        <end position="86"/>
    </location>
</feature>
<keyword evidence="2" id="KW-1133">Transmembrane helix</keyword>
<dbReference type="GeneID" id="9284698"/>
<feature type="transmembrane region" description="Helical" evidence="2">
    <location>
        <begin position="98"/>
        <end position="119"/>
    </location>
</feature>
<keyword evidence="4" id="KW-1185">Reference proteome</keyword>
<dbReference type="KEGG" id="vg:9284698"/>
<evidence type="ECO:0000313" key="3">
    <source>
        <dbReference type="EMBL" id="ADE43485.1"/>
    </source>
</evidence>